<dbReference type="EnsemblPlants" id="AET5Gv20322200.3">
    <property type="protein sequence ID" value="AET5Gv20322200.3"/>
    <property type="gene ID" value="AET5Gv20322200"/>
</dbReference>
<evidence type="ECO:0000313" key="2">
    <source>
        <dbReference type="EnsemblPlants" id="AET5Gv20322200.4"/>
    </source>
</evidence>
<sequence length="140" mass="15302">SKSRVDGSPSRIAPTIFTSTAQPAKSSTHTRRTPSSLALRRRRTPLGAARATALLPWPLMAPRSPAPQLAPPVPCPPARVALHGRYWPPSPAGFDHPLCSPSPPEAVHHRHQFPFNTARTILRVNDAPVYPTRSFNREGK</sequence>
<reference evidence="2" key="3">
    <citation type="journal article" date="2017" name="Nature">
        <title>Genome sequence of the progenitor of the wheat D genome Aegilops tauschii.</title>
        <authorList>
            <person name="Luo M.C."/>
            <person name="Gu Y.Q."/>
            <person name="Puiu D."/>
            <person name="Wang H."/>
            <person name="Twardziok S.O."/>
            <person name="Deal K.R."/>
            <person name="Huo N."/>
            <person name="Zhu T."/>
            <person name="Wang L."/>
            <person name="Wang Y."/>
            <person name="McGuire P.E."/>
            <person name="Liu S."/>
            <person name="Long H."/>
            <person name="Ramasamy R.K."/>
            <person name="Rodriguez J.C."/>
            <person name="Van S.L."/>
            <person name="Yuan L."/>
            <person name="Wang Z."/>
            <person name="Xia Z."/>
            <person name="Xiao L."/>
            <person name="Anderson O.D."/>
            <person name="Ouyang S."/>
            <person name="Liang Y."/>
            <person name="Zimin A.V."/>
            <person name="Pertea G."/>
            <person name="Qi P."/>
            <person name="Bennetzen J.L."/>
            <person name="Dai X."/>
            <person name="Dawson M.W."/>
            <person name="Muller H.G."/>
            <person name="Kugler K."/>
            <person name="Rivarola-Duarte L."/>
            <person name="Spannagl M."/>
            <person name="Mayer K.F.X."/>
            <person name="Lu F.H."/>
            <person name="Bevan M.W."/>
            <person name="Leroy P."/>
            <person name="Li P."/>
            <person name="You F.M."/>
            <person name="Sun Q."/>
            <person name="Liu Z."/>
            <person name="Lyons E."/>
            <person name="Wicker T."/>
            <person name="Salzberg S.L."/>
            <person name="Devos K.M."/>
            <person name="Dvorak J."/>
        </authorList>
    </citation>
    <scope>NUCLEOTIDE SEQUENCE [LARGE SCALE GENOMIC DNA]</scope>
    <source>
        <strain evidence="2">cv. AL8/78</strain>
    </source>
</reference>
<organism evidence="2 3">
    <name type="scientific">Aegilops tauschii subsp. strangulata</name>
    <name type="common">Goatgrass</name>
    <dbReference type="NCBI Taxonomy" id="200361"/>
    <lineage>
        <taxon>Eukaryota</taxon>
        <taxon>Viridiplantae</taxon>
        <taxon>Streptophyta</taxon>
        <taxon>Embryophyta</taxon>
        <taxon>Tracheophyta</taxon>
        <taxon>Spermatophyta</taxon>
        <taxon>Magnoliopsida</taxon>
        <taxon>Liliopsida</taxon>
        <taxon>Poales</taxon>
        <taxon>Poaceae</taxon>
        <taxon>BOP clade</taxon>
        <taxon>Pooideae</taxon>
        <taxon>Triticodae</taxon>
        <taxon>Triticeae</taxon>
        <taxon>Triticinae</taxon>
        <taxon>Aegilops</taxon>
    </lineage>
</organism>
<keyword evidence="3" id="KW-1185">Reference proteome</keyword>
<dbReference type="EnsemblPlants" id="AET5Gv20322200.4">
    <property type="protein sequence ID" value="AET5Gv20322200.4"/>
    <property type="gene ID" value="AET5Gv20322200"/>
</dbReference>
<reference evidence="3" key="1">
    <citation type="journal article" date="2014" name="Science">
        <title>Ancient hybridizations among the ancestral genomes of bread wheat.</title>
        <authorList>
            <consortium name="International Wheat Genome Sequencing Consortium,"/>
            <person name="Marcussen T."/>
            <person name="Sandve S.R."/>
            <person name="Heier L."/>
            <person name="Spannagl M."/>
            <person name="Pfeifer M."/>
            <person name="Jakobsen K.S."/>
            <person name="Wulff B.B."/>
            <person name="Steuernagel B."/>
            <person name="Mayer K.F."/>
            <person name="Olsen O.A."/>
        </authorList>
    </citation>
    <scope>NUCLEOTIDE SEQUENCE [LARGE SCALE GENOMIC DNA]</scope>
    <source>
        <strain evidence="3">cv. AL8/78</strain>
    </source>
</reference>
<dbReference type="Proteomes" id="UP000015105">
    <property type="component" value="Chromosome 5D"/>
</dbReference>
<reference evidence="2" key="4">
    <citation type="submission" date="2019-03" db="UniProtKB">
        <authorList>
            <consortium name="EnsemblPlants"/>
        </authorList>
    </citation>
    <scope>IDENTIFICATION</scope>
</reference>
<evidence type="ECO:0000256" key="1">
    <source>
        <dbReference type="SAM" id="MobiDB-lite"/>
    </source>
</evidence>
<dbReference type="AlphaFoldDB" id="A0A453K6V0"/>
<reference evidence="3" key="2">
    <citation type="journal article" date="2017" name="Nat. Plants">
        <title>The Aegilops tauschii genome reveals multiple impacts of transposons.</title>
        <authorList>
            <person name="Zhao G."/>
            <person name="Zou C."/>
            <person name="Li K."/>
            <person name="Wang K."/>
            <person name="Li T."/>
            <person name="Gao L."/>
            <person name="Zhang X."/>
            <person name="Wang H."/>
            <person name="Yang Z."/>
            <person name="Liu X."/>
            <person name="Jiang W."/>
            <person name="Mao L."/>
            <person name="Kong X."/>
            <person name="Jiao Y."/>
            <person name="Jia J."/>
        </authorList>
    </citation>
    <scope>NUCLEOTIDE SEQUENCE [LARGE SCALE GENOMIC DNA]</scope>
    <source>
        <strain evidence="3">cv. AL8/78</strain>
    </source>
</reference>
<name>A0A453K6V0_AEGTS</name>
<accession>A0A453K6V0</accession>
<dbReference type="Gramene" id="AET5Gv20322200.3">
    <property type="protein sequence ID" value="AET5Gv20322200.3"/>
    <property type="gene ID" value="AET5Gv20322200"/>
</dbReference>
<feature type="compositionally biased region" description="Polar residues" evidence="1">
    <location>
        <begin position="16"/>
        <end position="27"/>
    </location>
</feature>
<dbReference type="Gramene" id="AET5Gv20322200.4">
    <property type="protein sequence ID" value="AET5Gv20322200.4"/>
    <property type="gene ID" value="AET5Gv20322200"/>
</dbReference>
<feature type="region of interest" description="Disordered" evidence="1">
    <location>
        <begin position="1"/>
        <end position="45"/>
    </location>
</feature>
<reference evidence="2" key="5">
    <citation type="journal article" date="2021" name="G3 (Bethesda)">
        <title>Aegilops tauschii genome assembly Aet v5.0 features greater sequence contiguity and improved annotation.</title>
        <authorList>
            <person name="Wang L."/>
            <person name="Zhu T."/>
            <person name="Rodriguez J.C."/>
            <person name="Deal K.R."/>
            <person name="Dubcovsky J."/>
            <person name="McGuire P.E."/>
            <person name="Lux T."/>
            <person name="Spannagl M."/>
            <person name="Mayer K.F.X."/>
            <person name="Baldrich P."/>
            <person name="Meyers B.C."/>
            <person name="Huo N."/>
            <person name="Gu Y.Q."/>
            <person name="Zhou H."/>
            <person name="Devos K.M."/>
            <person name="Bennetzen J.L."/>
            <person name="Unver T."/>
            <person name="Budak H."/>
            <person name="Gulick P.J."/>
            <person name="Galiba G."/>
            <person name="Kalapos B."/>
            <person name="Nelson D.R."/>
            <person name="Li P."/>
            <person name="You F.M."/>
            <person name="Luo M.C."/>
            <person name="Dvorak J."/>
        </authorList>
    </citation>
    <scope>NUCLEOTIDE SEQUENCE [LARGE SCALE GENOMIC DNA]</scope>
    <source>
        <strain evidence="2">cv. AL8/78</strain>
    </source>
</reference>
<proteinExistence type="predicted"/>
<evidence type="ECO:0000313" key="3">
    <source>
        <dbReference type="Proteomes" id="UP000015105"/>
    </source>
</evidence>
<protein>
    <submittedName>
        <fullName evidence="2">Uncharacterized protein</fullName>
    </submittedName>
</protein>